<dbReference type="InterPro" id="IPR001611">
    <property type="entry name" value="Leu-rich_rpt"/>
</dbReference>
<dbReference type="AlphaFoldDB" id="A0AAW0KSP8"/>
<evidence type="ECO:0000256" key="3">
    <source>
        <dbReference type="ARBA" id="ARBA00022692"/>
    </source>
</evidence>
<dbReference type="SUPFAM" id="SSF52058">
    <property type="entry name" value="L domain-like"/>
    <property type="match status" value="1"/>
</dbReference>
<sequence>GMGGTDVSKGKQKKRKENLELKMKEKTNNHHLAMLFKDFINNNLITCSEFSFMGTISTDLCGMKNLGQLVLSRNMLFGSIPSCLGNMPLLRYLSLDSNKLSSMIPSTMWSLENLLDLNLSSNSLIGNLLPEFGTFKAMINQHNKKKIIIFFCGEFYSVLWH</sequence>
<keyword evidence="2" id="KW-0433">Leucine-rich repeat</keyword>
<evidence type="ECO:0000256" key="2">
    <source>
        <dbReference type="ARBA" id="ARBA00022614"/>
    </source>
</evidence>
<feature type="non-terminal residue" evidence="7">
    <location>
        <position position="1"/>
    </location>
</feature>
<dbReference type="Pfam" id="PF13855">
    <property type="entry name" value="LRR_8"/>
    <property type="match status" value="1"/>
</dbReference>
<keyword evidence="8" id="KW-1185">Reference proteome</keyword>
<organism evidence="7 8">
    <name type="scientific">Quercus suber</name>
    <name type="common">Cork oak</name>
    <dbReference type="NCBI Taxonomy" id="58331"/>
    <lineage>
        <taxon>Eukaryota</taxon>
        <taxon>Viridiplantae</taxon>
        <taxon>Streptophyta</taxon>
        <taxon>Embryophyta</taxon>
        <taxon>Tracheophyta</taxon>
        <taxon>Spermatophyta</taxon>
        <taxon>Magnoliopsida</taxon>
        <taxon>eudicotyledons</taxon>
        <taxon>Gunneridae</taxon>
        <taxon>Pentapetalae</taxon>
        <taxon>rosids</taxon>
        <taxon>fabids</taxon>
        <taxon>Fagales</taxon>
        <taxon>Fagaceae</taxon>
        <taxon>Quercus</taxon>
    </lineage>
</organism>
<comment type="subcellular location">
    <subcellularLocation>
        <location evidence="1">Membrane</location>
    </subcellularLocation>
</comment>
<evidence type="ECO:0000256" key="1">
    <source>
        <dbReference type="ARBA" id="ARBA00004370"/>
    </source>
</evidence>
<dbReference type="GO" id="GO:0016301">
    <property type="term" value="F:kinase activity"/>
    <property type="evidence" value="ECO:0007669"/>
    <property type="project" value="UniProtKB-KW"/>
</dbReference>
<dbReference type="EMBL" id="PKMF04000233">
    <property type="protein sequence ID" value="KAK7841834.1"/>
    <property type="molecule type" value="Genomic_DNA"/>
</dbReference>
<dbReference type="PANTHER" id="PTHR27008">
    <property type="entry name" value="OS04G0122200 PROTEIN"/>
    <property type="match status" value="1"/>
</dbReference>
<keyword evidence="6" id="KW-0472">Membrane</keyword>
<keyword evidence="5" id="KW-1133">Transmembrane helix</keyword>
<reference evidence="7 8" key="1">
    <citation type="journal article" date="2018" name="Sci. Data">
        <title>The draft genome sequence of cork oak.</title>
        <authorList>
            <person name="Ramos A.M."/>
            <person name="Usie A."/>
            <person name="Barbosa P."/>
            <person name="Barros P.M."/>
            <person name="Capote T."/>
            <person name="Chaves I."/>
            <person name="Simoes F."/>
            <person name="Abreu I."/>
            <person name="Carrasquinho I."/>
            <person name="Faro C."/>
            <person name="Guimaraes J.B."/>
            <person name="Mendonca D."/>
            <person name="Nobrega F."/>
            <person name="Rodrigues L."/>
            <person name="Saibo N.J.M."/>
            <person name="Varela M.C."/>
            <person name="Egas C."/>
            <person name="Matos J."/>
            <person name="Miguel C.M."/>
            <person name="Oliveira M.M."/>
            <person name="Ricardo C.P."/>
            <person name="Goncalves S."/>
        </authorList>
    </citation>
    <scope>NUCLEOTIDE SEQUENCE [LARGE SCALE GENOMIC DNA]</scope>
    <source>
        <strain evidence="8">cv. HL8</strain>
    </source>
</reference>
<evidence type="ECO:0000256" key="4">
    <source>
        <dbReference type="ARBA" id="ARBA00022737"/>
    </source>
</evidence>
<proteinExistence type="predicted"/>
<dbReference type="Gene3D" id="3.80.10.10">
    <property type="entry name" value="Ribonuclease Inhibitor"/>
    <property type="match status" value="1"/>
</dbReference>
<evidence type="ECO:0000313" key="7">
    <source>
        <dbReference type="EMBL" id="KAK7841834.1"/>
    </source>
</evidence>
<keyword evidence="4" id="KW-0677">Repeat</keyword>
<keyword evidence="3" id="KW-0812">Transmembrane</keyword>
<dbReference type="PANTHER" id="PTHR27008:SF585">
    <property type="entry name" value="PROTEIN KINASE DOMAIN-CONTAINING PROTEIN"/>
    <property type="match status" value="1"/>
</dbReference>
<dbReference type="Proteomes" id="UP000237347">
    <property type="component" value="Unassembled WGS sequence"/>
</dbReference>
<protein>
    <submittedName>
        <fullName evidence="7">Lrr receptor-like serine/threonine-protein kinase hsl2</fullName>
    </submittedName>
</protein>
<evidence type="ECO:0000256" key="5">
    <source>
        <dbReference type="ARBA" id="ARBA00022989"/>
    </source>
</evidence>
<evidence type="ECO:0000313" key="8">
    <source>
        <dbReference type="Proteomes" id="UP000237347"/>
    </source>
</evidence>
<gene>
    <name evidence="7" type="primary">HSL2_0</name>
    <name evidence="7" type="ORF">CFP56_014816</name>
</gene>
<dbReference type="InterPro" id="IPR051809">
    <property type="entry name" value="Plant_receptor-like_S/T_kinase"/>
</dbReference>
<evidence type="ECO:0000256" key="6">
    <source>
        <dbReference type="ARBA" id="ARBA00023136"/>
    </source>
</evidence>
<comment type="caution">
    <text evidence="7">The sequence shown here is derived from an EMBL/GenBank/DDBJ whole genome shotgun (WGS) entry which is preliminary data.</text>
</comment>
<accession>A0AAW0KSP8</accession>
<name>A0AAW0KSP8_QUESU</name>
<dbReference type="InterPro" id="IPR032675">
    <property type="entry name" value="LRR_dom_sf"/>
</dbReference>
<dbReference type="GO" id="GO:0016020">
    <property type="term" value="C:membrane"/>
    <property type="evidence" value="ECO:0007669"/>
    <property type="project" value="UniProtKB-SubCell"/>
</dbReference>